<gene>
    <name evidence="10 14" type="primary">murG</name>
    <name evidence="14" type="ORF">C4544_06540</name>
</gene>
<feature type="region of interest" description="Disordered" evidence="11">
    <location>
        <begin position="382"/>
        <end position="403"/>
    </location>
</feature>
<evidence type="ECO:0000313" key="14">
    <source>
        <dbReference type="EMBL" id="RJO59998.1"/>
    </source>
</evidence>
<dbReference type="Pfam" id="PF03033">
    <property type="entry name" value="Glyco_transf_28"/>
    <property type="match status" value="1"/>
</dbReference>
<feature type="domain" description="Glycosyltransferase family 28 N-terminal" evidence="12">
    <location>
        <begin position="3"/>
        <end position="154"/>
    </location>
</feature>
<dbReference type="InterPro" id="IPR006009">
    <property type="entry name" value="GlcNAc_MurG"/>
</dbReference>
<feature type="domain" description="Glycosyl transferase family 28 C-terminal" evidence="13">
    <location>
        <begin position="201"/>
        <end position="366"/>
    </location>
</feature>
<dbReference type="NCBIfam" id="TIGR01133">
    <property type="entry name" value="murG"/>
    <property type="match status" value="1"/>
</dbReference>
<evidence type="ECO:0000256" key="6">
    <source>
        <dbReference type="ARBA" id="ARBA00022984"/>
    </source>
</evidence>
<evidence type="ECO:0000256" key="7">
    <source>
        <dbReference type="ARBA" id="ARBA00023136"/>
    </source>
</evidence>
<dbReference type="CDD" id="cd03785">
    <property type="entry name" value="GT28_MurG"/>
    <property type="match status" value="1"/>
</dbReference>
<keyword evidence="2 10" id="KW-0132">Cell division</keyword>
<reference evidence="14 15" key="1">
    <citation type="journal article" date="2017" name="ISME J.">
        <title>Energy and carbon metabolisms in a deep terrestrial subsurface fluid microbial community.</title>
        <authorList>
            <person name="Momper L."/>
            <person name="Jungbluth S.P."/>
            <person name="Lee M.D."/>
            <person name="Amend J.P."/>
        </authorList>
    </citation>
    <scope>NUCLEOTIDE SEQUENCE [LARGE SCALE GENOMIC DNA]</scope>
    <source>
        <strain evidence="14">SURF_29</strain>
    </source>
</reference>
<comment type="pathway">
    <text evidence="10">Cell wall biogenesis; peptidoglycan biosynthesis.</text>
</comment>
<comment type="caution">
    <text evidence="10">Lacks conserved residue(s) required for the propagation of feature annotation.</text>
</comment>
<keyword evidence="5 10" id="KW-0133">Cell shape</keyword>
<dbReference type="AlphaFoldDB" id="A0A419DA91"/>
<evidence type="ECO:0000256" key="4">
    <source>
        <dbReference type="ARBA" id="ARBA00022679"/>
    </source>
</evidence>
<dbReference type="GO" id="GO:0071555">
    <property type="term" value="P:cell wall organization"/>
    <property type="evidence" value="ECO:0007669"/>
    <property type="project" value="UniProtKB-KW"/>
</dbReference>
<proteinExistence type="inferred from homology"/>
<keyword evidence="4 10" id="KW-0808">Transferase</keyword>
<evidence type="ECO:0000256" key="9">
    <source>
        <dbReference type="ARBA" id="ARBA00023316"/>
    </source>
</evidence>
<dbReference type="GO" id="GO:0009252">
    <property type="term" value="P:peptidoglycan biosynthetic process"/>
    <property type="evidence" value="ECO:0007669"/>
    <property type="project" value="UniProtKB-UniRule"/>
</dbReference>
<keyword evidence="3 10" id="KW-0328">Glycosyltransferase</keyword>
<evidence type="ECO:0000256" key="11">
    <source>
        <dbReference type="SAM" id="MobiDB-lite"/>
    </source>
</evidence>
<dbReference type="EC" id="2.4.1.227" evidence="10"/>
<evidence type="ECO:0000259" key="12">
    <source>
        <dbReference type="Pfam" id="PF03033"/>
    </source>
</evidence>
<feature type="binding site" evidence="10">
    <location>
        <begin position="10"/>
        <end position="12"/>
    </location>
    <ligand>
        <name>UDP-N-acetyl-alpha-D-glucosamine</name>
        <dbReference type="ChEBI" id="CHEBI:57705"/>
    </ligand>
</feature>
<dbReference type="PANTHER" id="PTHR21015">
    <property type="entry name" value="UDP-N-ACETYLGLUCOSAMINE--N-ACETYLMURAMYL-(PENTAPEPTIDE) PYROPHOSPHORYL-UNDECAPRENOL N-ACETYLGLUCOSAMINE TRANSFERASE 1"/>
    <property type="match status" value="1"/>
</dbReference>
<evidence type="ECO:0000256" key="1">
    <source>
        <dbReference type="ARBA" id="ARBA00022475"/>
    </source>
</evidence>
<feature type="compositionally biased region" description="Basic and acidic residues" evidence="11">
    <location>
        <begin position="382"/>
        <end position="397"/>
    </location>
</feature>
<comment type="catalytic activity">
    <reaction evidence="10">
        <text>di-trans,octa-cis-undecaprenyl diphospho-N-acetyl-alpha-D-muramoyl-L-alanyl-D-glutamyl-meso-2,6-diaminopimeloyl-D-alanyl-D-alanine + UDP-N-acetyl-alpha-D-glucosamine = di-trans,octa-cis-undecaprenyl diphospho-[N-acetyl-alpha-D-glucosaminyl-(1-&gt;4)]-N-acetyl-alpha-D-muramoyl-L-alanyl-D-glutamyl-meso-2,6-diaminopimeloyl-D-alanyl-D-alanine + UDP + H(+)</text>
        <dbReference type="Rhea" id="RHEA:31227"/>
        <dbReference type="ChEBI" id="CHEBI:15378"/>
        <dbReference type="ChEBI" id="CHEBI:57705"/>
        <dbReference type="ChEBI" id="CHEBI:58223"/>
        <dbReference type="ChEBI" id="CHEBI:61387"/>
        <dbReference type="ChEBI" id="CHEBI:61388"/>
        <dbReference type="EC" id="2.4.1.227"/>
    </reaction>
</comment>
<evidence type="ECO:0000259" key="13">
    <source>
        <dbReference type="Pfam" id="PF04101"/>
    </source>
</evidence>
<feature type="binding site" evidence="10">
    <location>
        <position position="208"/>
    </location>
    <ligand>
        <name>UDP-N-acetyl-alpha-D-glucosamine</name>
        <dbReference type="ChEBI" id="CHEBI:57705"/>
    </ligand>
</feature>
<dbReference type="Proteomes" id="UP000285655">
    <property type="component" value="Unassembled WGS sequence"/>
</dbReference>
<evidence type="ECO:0000256" key="3">
    <source>
        <dbReference type="ARBA" id="ARBA00022676"/>
    </source>
</evidence>
<dbReference type="GO" id="GO:0008360">
    <property type="term" value="P:regulation of cell shape"/>
    <property type="evidence" value="ECO:0007669"/>
    <property type="project" value="UniProtKB-KW"/>
</dbReference>
<name>A0A419DA91_9BACT</name>
<keyword evidence="7 10" id="KW-0472">Membrane</keyword>
<evidence type="ECO:0000256" key="5">
    <source>
        <dbReference type="ARBA" id="ARBA00022960"/>
    </source>
</evidence>
<keyword evidence="6 10" id="KW-0573">Peptidoglycan synthesis</keyword>
<dbReference type="HAMAP" id="MF_00033">
    <property type="entry name" value="MurG"/>
    <property type="match status" value="1"/>
</dbReference>
<protein>
    <recommendedName>
        <fullName evidence="10">UDP-N-acetylglucosamine--N-acetylmuramyl-(pentapeptide) pyrophosphoryl-undecaprenol N-acetylglucosamine transferase</fullName>
        <ecNumber evidence="10">2.4.1.227</ecNumber>
    </recommendedName>
    <alternativeName>
        <fullName evidence="10">Undecaprenyl-PP-MurNAc-pentapeptide-UDPGlcNAc GlcNAc transferase</fullName>
    </alternativeName>
</protein>
<dbReference type="UniPathway" id="UPA00219"/>
<dbReference type="PANTHER" id="PTHR21015:SF27">
    <property type="entry name" value="UDP-N-ACETYLGLUCOSAMINE--N-ACETYLMURAMYL-(PENTAPEPTIDE) PYROPHOSPHORYL-UNDECAPRENOL N-ACETYLGLUCOSAMINE TRANSFERASE"/>
    <property type="match status" value="1"/>
</dbReference>
<evidence type="ECO:0000256" key="8">
    <source>
        <dbReference type="ARBA" id="ARBA00023306"/>
    </source>
</evidence>
<dbReference type="GO" id="GO:0051301">
    <property type="term" value="P:cell division"/>
    <property type="evidence" value="ECO:0007669"/>
    <property type="project" value="UniProtKB-KW"/>
</dbReference>
<accession>A0A419DA91</accession>
<keyword evidence="1 10" id="KW-1003">Cell membrane</keyword>
<comment type="similarity">
    <text evidence="10">Belongs to the glycosyltransferase 28 family. MurG subfamily.</text>
</comment>
<keyword evidence="8 10" id="KW-0131">Cell cycle</keyword>
<feature type="binding site" evidence="10">
    <location>
        <position position="308"/>
    </location>
    <ligand>
        <name>UDP-N-acetyl-alpha-D-glucosamine</name>
        <dbReference type="ChEBI" id="CHEBI:57705"/>
    </ligand>
</feature>
<dbReference type="GO" id="GO:0050511">
    <property type="term" value="F:undecaprenyldiphospho-muramoylpentapeptide beta-N-acetylglucosaminyltransferase activity"/>
    <property type="evidence" value="ECO:0007669"/>
    <property type="project" value="UniProtKB-UniRule"/>
</dbReference>
<dbReference type="Gene3D" id="3.40.50.2000">
    <property type="entry name" value="Glycogen Phosphorylase B"/>
    <property type="match status" value="2"/>
</dbReference>
<sequence length="403" mass="45805">MKIIAAGGGTGGHISPVLAVIKEIKDGHERANIIYVGSRGSVEEKLVPQTGIKMISIRSGKFRRYHKSKVLNLVDPTTILKNALDFKNFILGIFDSLKIIKEEKPDVIFLKGGYVSLPLGIAARIKRCPYFIHESDVVPGLANRMLEKKAQKIFVSHPTSNFPDLPEEKLIYTGNPIRKDLLEGDKALAYENFNLKRKLKTILILGGSQGARKINEVFSEKLENYLEKYQVIHVSGDLDYDWLDHKSKKYKNRERYRLYSFLTNDLKNAYAVSDIIISRAGNNVLTEIAAVKKPAIIIPLESSANDHQLANALVYSREGAVCVMLQKHLTAQKLYEQVDTLLNDEEELRFMSEKMHHFYKEDAAKEIASQLINFYKKIMREKESQGAKKKGRDEVAKTKKKRK</sequence>
<dbReference type="GO" id="GO:0005886">
    <property type="term" value="C:plasma membrane"/>
    <property type="evidence" value="ECO:0007669"/>
    <property type="project" value="UniProtKB-SubCell"/>
</dbReference>
<comment type="subcellular location">
    <subcellularLocation>
        <location evidence="10">Cell membrane</location>
        <topology evidence="10">Peripheral membrane protein</topology>
        <orientation evidence="10">Cytoplasmic side</orientation>
    </subcellularLocation>
</comment>
<dbReference type="InterPro" id="IPR004276">
    <property type="entry name" value="GlycoTrans_28_N"/>
</dbReference>
<dbReference type="Pfam" id="PF04101">
    <property type="entry name" value="Glyco_tran_28_C"/>
    <property type="match status" value="1"/>
</dbReference>
<dbReference type="EMBL" id="QZJW01000055">
    <property type="protein sequence ID" value="RJO59998.1"/>
    <property type="molecule type" value="Genomic_DNA"/>
</dbReference>
<dbReference type="SUPFAM" id="SSF53756">
    <property type="entry name" value="UDP-Glycosyltransferase/glycogen phosphorylase"/>
    <property type="match status" value="1"/>
</dbReference>
<evidence type="ECO:0000313" key="15">
    <source>
        <dbReference type="Proteomes" id="UP000285655"/>
    </source>
</evidence>
<dbReference type="InterPro" id="IPR007235">
    <property type="entry name" value="Glyco_trans_28_C"/>
</dbReference>
<feature type="binding site" evidence="10">
    <location>
        <position position="178"/>
    </location>
    <ligand>
        <name>UDP-N-acetyl-alpha-D-glucosamine</name>
        <dbReference type="ChEBI" id="CHEBI:57705"/>
    </ligand>
</feature>
<dbReference type="GO" id="GO:0005975">
    <property type="term" value="P:carbohydrate metabolic process"/>
    <property type="evidence" value="ECO:0007669"/>
    <property type="project" value="InterPro"/>
</dbReference>
<comment type="function">
    <text evidence="10">Cell wall formation. Catalyzes the transfer of a GlcNAc subunit on undecaprenyl-pyrophosphoryl-MurNAc-pentapeptide (lipid intermediate I) to form undecaprenyl-pyrophosphoryl-MurNAc-(pentapeptide)GlcNAc (lipid intermediate II).</text>
</comment>
<dbReference type="GO" id="GO:0051991">
    <property type="term" value="F:UDP-N-acetyl-D-glucosamine:N-acetylmuramoyl-L-alanyl-D-glutamyl-meso-2,6-diaminopimelyl-D-alanyl-D-alanine-diphosphoundecaprenol 4-beta-N-acetylglucosaminlytransferase activity"/>
    <property type="evidence" value="ECO:0007669"/>
    <property type="project" value="RHEA"/>
</dbReference>
<comment type="caution">
    <text evidence="14">The sequence shown here is derived from an EMBL/GenBank/DDBJ whole genome shotgun (WGS) entry which is preliminary data.</text>
</comment>
<evidence type="ECO:0000256" key="2">
    <source>
        <dbReference type="ARBA" id="ARBA00022618"/>
    </source>
</evidence>
<keyword evidence="9 10" id="KW-0961">Cell wall biogenesis/degradation</keyword>
<evidence type="ECO:0000256" key="10">
    <source>
        <dbReference type="HAMAP-Rule" id="MF_00033"/>
    </source>
</evidence>
<organism evidence="14 15">
    <name type="scientific">candidate division WS5 bacterium</name>
    <dbReference type="NCBI Taxonomy" id="2093353"/>
    <lineage>
        <taxon>Bacteria</taxon>
        <taxon>candidate division WS5</taxon>
    </lineage>
</organism>